<dbReference type="InterPro" id="IPR036390">
    <property type="entry name" value="WH_DNA-bd_sf"/>
</dbReference>
<evidence type="ECO:0000256" key="1">
    <source>
        <dbReference type="ARBA" id="ARBA00011046"/>
    </source>
</evidence>
<keyword evidence="6" id="KW-1185">Reference proteome</keyword>
<dbReference type="AlphaFoldDB" id="A0A8J2V6R4"/>
<keyword evidence="4" id="KW-0804">Transcription</keyword>
<evidence type="ECO:0000313" key="6">
    <source>
        <dbReference type="Proteomes" id="UP000613582"/>
    </source>
</evidence>
<keyword evidence="3" id="KW-0238">DNA-binding</keyword>
<gene>
    <name evidence="5" type="ORF">GCM10011342_16880</name>
</gene>
<proteinExistence type="inferred from homology"/>
<dbReference type="PIRSF" id="PIRSF019455">
    <property type="entry name" value="CopR_AtkY"/>
    <property type="match status" value="1"/>
</dbReference>
<organism evidence="5 6">
    <name type="scientific">Aquisalinus flavus</name>
    <dbReference type="NCBI Taxonomy" id="1526572"/>
    <lineage>
        <taxon>Bacteria</taxon>
        <taxon>Pseudomonadati</taxon>
        <taxon>Pseudomonadota</taxon>
        <taxon>Alphaproteobacteria</taxon>
        <taxon>Parvularculales</taxon>
        <taxon>Parvularculaceae</taxon>
        <taxon>Aquisalinus</taxon>
    </lineage>
</organism>
<evidence type="ECO:0000256" key="2">
    <source>
        <dbReference type="ARBA" id="ARBA00023015"/>
    </source>
</evidence>
<dbReference type="GO" id="GO:0045892">
    <property type="term" value="P:negative regulation of DNA-templated transcription"/>
    <property type="evidence" value="ECO:0007669"/>
    <property type="project" value="InterPro"/>
</dbReference>
<dbReference type="InterPro" id="IPR036388">
    <property type="entry name" value="WH-like_DNA-bd_sf"/>
</dbReference>
<reference evidence="5" key="1">
    <citation type="journal article" date="2014" name="Int. J. Syst. Evol. Microbiol.">
        <title>Complete genome sequence of Corynebacterium casei LMG S-19264T (=DSM 44701T), isolated from a smear-ripened cheese.</title>
        <authorList>
            <consortium name="US DOE Joint Genome Institute (JGI-PGF)"/>
            <person name="Walter F."/>
            <person name="Albersmeier A."/>
            <person name="Kalinowski J."/>
            <person name="Ruckert C."/>
        </authorList>
    </citation>
    <scope>NUCLEOTIDE SEQUENCE</scope>
    <source>
        <strain evidence="5">CGMCC 1.12921</strain>
    </source>
</reference>
<comment type="similarity">
    <text evidence="1">Belongs to the BlaI transcriptional regulatory family.</text>
</comment>
<dbReference type="SUPFAM" id="SSF46785">
    <property type="entry name" value="Winged helix' DNA-binding domain"/>
    <property type="match status" value="1"/>
</dbReference>
<evidence type="ECO:0000313" key="5">
    <source>
        <dbReference type="EMBL" id="GGD08684.1"/>
    </source>
</evidence>
<dbReference type="Proteomes" id="UP000613582">
    <property type="component" value="Unassembled WGS sequence"/>
</dbReference>
<protein>
    <submittedName>
        <fullName evidence="5">MarR family transcriptional regulator</fullName>
    </submittedName>
</protein>
<evidence type="ECO:0000256" key="4">
    <source>
        <dbReference type="ARBA" id="ARBA00023163"/>
    </source>
</evidence>
<evidence type="ECO:0000256" key="3">
    <source>
        <dbReference type="ARBA" id="ARBA00023125"/>
    </source>
</evidence>
<dbReference type="EMBL" id="BMGH01000001">
    <property type="protein sequence ID" value="GGD08684.1"/>
    <property type="molecule type" value="Genomic_DNA"/>
</dbReference>
<keyword evidence="2" id="KW-0805">Transcription regulation</keyword>
<dbReference type="RefSeq" id="WP_188158843.1">
    <property type="nucleotide sequence ID" value="NZ_BMGH01000001.1"/>
</dbReference>
<dbReference type="InterPro" id="IPR005650">
    <property type="entry name" value="BlaI_family"/>
</dbReference>
<comment type="caution">
    <text evidence="5">The sequence shown here is derived from an EMBL/GenBank/DDBJ whole genome shotgun (WGS) entry which is preliminary data.</text>
</comment>
<sequence>MPRKPSPILTEAEQRVMQALWELKEASVRDVHEKLNGIRKVAYTTVLTVLKILHDKGYANYRKEGRAFVYYPVLSQKEARQRALSQLVSRFFEGSPQALAEHLVELDEIDIDDLQALKKEMDDTTS</sequence>
<reference evidence="5" key="2">
    <citation type="submission" date="2020-09" db="EMBL/GenBank/DDBJ databases">
        <authorList>
            <person name="Sun Q."/>
            <person name="Zhou Y."/>
        </authorList>
    </citation>
    <scope>NUCLEOTIDE SEQUENCE</scope>
    <source>
        <strain evidence="5">CGMCC 1.12921</strain>
    </source>
</reference>
<dbReference type="Gene3D" id="1.10.10.10">
    <property type="entry name" value="Winged helix-like DNA-binding domain superfamily/Winged helix DNA-binding domain"/>
    <property type="match status" value="1"/>
</dbReference>
<dbReference type="GO" id="GO:0003677">
    <property type="term" value="F:DNA binding"/>
    <property type="evidence" value="ECO:0007669"/>
    <property type="project" value="UniProtKB-KW"/>
</dbReference>
<dbReference type="Pfam" id="PF03965">
    <property type="entry name" value="Penicillinase_R"/>
    <property type="match status" value="1"/>
</dbReference>
<name>A0A8J2V6R4_9PROT</name>
<accession>A0A8J2V6R4</accession>